<protein>
    <recommendedName>
        <fullName evidence="3">HEAT repeat domain-containing protein</fullName>
    </recommendedName>
</protein>
<dbReference type="AlphaFoldDB" id="A0A1V1NU71"/>
<accession>A0A1V1NU71</accession>
<dbReference type="SUPFAM" id="SSF48371">
    <property type="entry name" value="ARM repeat"/>
    <property type="match status" value="1"/>
</dbReference>
<evidence type="ECO:0008006" key="3">
    <source>
        <dbReference type="Google" id="ProtNLM"/>
    </source>
</evidence>
<evidence type="ECO:0000313" key="2">
    <source>
        <dbReference type="Proteomes" id="UP000189670"/>
    </source>
</evidence>
<dbReference type="InterPro" id="IPR004155">
    <property type="entry name" value="PBS_lyase_HEAT"/>
</dbReference>
<feature type="non-terminal residue" evidence="1">
    <location>
        <position position="264"/>
    </location>
</feature>
<organism evidence="1 2">
    <name type="scientific">Candidatus Magnetoglobus multicellularis str. Araruama</name>
    <dbReference type="NCBI Taxonomy" id="890399"/>
    <lineage>
        <taxon>Bacteria</taxon>
        <taxon>Pseudomonadati</taxon>
        <taxon>Thermodesulfobacteriota</taxon>
        <taxon>Desulfobacteria</taxon>
        <taxon>Desulfobacterales</taxon>
        <taxon>Desulfobacteraceae</taxon>
        <taxon>Candidatus Magnetoglobus</taxon>
    </lineage>
</organism>
<dbReference type="Pfam" id="PF13646">
    <property type="entry name" value="HEAT_2"/>
    <property type="match status" value="1"/>
</dbReference>
<dbReference type="Proteomes" id="UP000189670">
    <property type="component" value="Unassembled WGS sequence"/>
</dbReference>
<proteinExistence type="predicted"/>
<evidence type="ECO:0000313" key="1">
    <source>
        <dbReference type="EMBL" id="ETR66137.1"/>
    </source>
</evidence>
<name>A0A1V1NU71_9BACT</name>
<dbReference type="EMBL" id="ATBP01002204">
    <property type="protein sequence ID" value="ETR66137.1"/>
    <property type="molecule type" value="Genomic_DNA"/>
</dbReference>
<sequence>MEKTMEIKTCIANICQDDPALQLEAIEALREIDFNNLTECLLKILESNPDVSVKEKVFLLLKNVAFPRTNIYQVERMFKSDEPFIRNATIEILRQADADFLSTMSRLSQDPDKDIRKFVLDTLVEHSSREAIQIVETCLNDPASVVRQAAVESLGNMGVRNAAPAIEKQLEVESNLMIQCTCLESLANMNYSPNSTAIIDKFSKEHNPMIMFSFVRYLGTFGIPEHLALLEKFVEEKGSMILQQVATAATGIINRHDDVVLSDR</sequence>
<reference evidence="2" key="1">
    <citation type="submission" date="2012-11" db="EMBL/GenBank/DDBJ databases">
        <authorList>
            <person name="Lucero-Rivera Y.E."/>
            <person name="Tovar-Ramirez D."/>
        </authorList>
    </citation>
    <scope>NUCLEOTIDE SEQUENCE [LARGE SCALE GENOMIC DNA]</scope>
    <source>
        <strain evidence="2">Araruama</strain>
    </source>
</reference>
<dbReference type="InterPro" id="IPR016024">
    <property type="entry name" value="ARM-type_fold"/>
</dbReference>
<gene>
    <name evidence="1" type="ORF">OMM_13197</name>
</gene>
<dbReference type="InterPro" id="IPR011989">
    <property type="entry name" value="ARM-like"/>
</dbReference>
<dbReference type="PANTHER" id="PTHR12697">
    <property type="entry name" value="PBS LYASE HEAT-LIKE PROTEIN"/>
    <property type="match status" value="1"/>
</dbReference>
<dbReference type="SMART" id="SM00567">
    <property type="entry name" value="EZ_HEAT"/>
    <property type="match status" value="2"/>
</dbReference>
<dbReference type="GO" id="GO:0016491">
    <property type="term" value="F:oxidoreductase activity"/>
    <property type="evidence" value="ECO:0007669"/>
    <property type="project" value="TreeGrafter"/>
</dbReference>
<dbReference type="Gene3D" id="1.25.10.10">
    <property type="entry name" value="Leucine-rich Repeat Variant"/>
    <property type="match status" value="1"/>
</dbReference>
<comment type="caution">
    <text evidence="1">The sequence shown here is derived from an EMBL/GenBank/DDBJ whole genome shotgun (WGS) entry which is preliminary data.</text>
</comment>
<dbReference type="PANTHER" id="PTHR12697:SF5">
    <property type="entry name" value="DEOXYHYPUSINE HYDROXYLASE"/>
    <property type="match status" value="1"/>
</dbReference>